<evidence type="ECO:0000256" key="16">
    <source>
        <dbReference type="PIRSR" id="PIRSR606262-2"/>
    </source>
</evidence>
<keyword evidence="11" id="KW-0496">Mitochondrion</keyword>
<keyword evidence="8" id="KW-0999">Mitochondrion inner membrane</keyword>
<dbReference type="Proteomes" id="UP000283841">
    <property type="component" value="Unassembled WGS sequence"/>
</dbReference>
<comment type="caution">
    <text evidence="21">The sequence shown here is derived from an EMBL/GenBank/DDBJ whole genome shotgun (WGS) entry which is preliminary data.</text>
</comment>
<reference evidence="21 22" key="1">
    <citation type="journal article" date="2018" name="Front. Microbiol.">
        <title>Genomic and genetic insights into a cosmopolitan fungus, Paecilomyces variotii (Eurotiales).</title>
        <authorList>
            <person name="Urquhart A.S."/>
            <person name="Mondo S.J."/>
            <person name="Makela M.R."/>
            <person name="Hane J.K."/>
            <person name="Wiebenga A."/>
            <person name="He G."/>
            <person name="Mihaltcheva S."/>
            <person name="Pangilinan J."/>
            <person name="Lipzen A."/>
            <person name="Barry K."/>
            <person name="de Vries R.P."/>
            <person name="Grigoriev I.V."/>
            <person name="Idnurm A."/>
        </authorList>
    </citation>
    <scope>NUCLEOTIDE SEQUENCE [LARGE SCALE GENOMIC DNA]</scope>
    <source>
        <strain evidence="21 22">CBS 101075</strain>
    </source>
</reference>
<dbReference type="CDD" id="cd01283">
    <property type="entry name" value="cytidine_deaminase"/>
    <property type="match status" value="1"/>
</dbReference>
<comment type="subcellular location">
    <subcellularLocation>
        <location evidence="2">Mitochondrion membrane</location>
        <topology evidence="2">Multi-pass membrane protein</topology>
    </subcellularLocation>
</comment>
<dbReference type="GO" id="GO:0031966">
    <property type="term" value="C:mitochondrial membrane"/>
    <property type="evidence" value="ECO:0007669"/>
    <property type="project" value="UniProtKB-SubCell"/>
</dbReference>
<protein>
    <recommendedName>
        <fullName evidence="4">cytidine deaminase</fullName>
        <ecNumber evidence="4">3.5.4.5</ecNumber>
    </recommendedName>
    <alternativeName>
        <fullName evidence="13">Cytidine aminohydrolase</fullName>
    </alternativeName>
</protein>
<dbReference type="InterPro" id="IPR002125">
    <property type="entry name" value="CMP_dCMP_dom"/>
</dbReference>
<evidence type="ECO:0000256" key="5">
    <source>
        <dbReference type="ARBA" id="ARBA00022448"/>
    </source>
</evidence>
<evidence type="ECO:0000256" key="11">
    <source>
        <dbReference type="ARBA" id="ARBA00023128"/>
    </source>
</evidence>
<feature type="binding site" evidence="17">
    <location>
        <position position="427"/>
    </location>
    <ligand>
        <name>Zn(2+)</name>
        <dbReference type="ChEBI" id="CHEBI:29105"/>
        <note>catalytic</note>
    </ligand>
</feature>
<dbReference type="InterPro" id="IPR016193">
    <property type="entry name" value="Cytidine_deaminase-like"/>
</dbReference>
<feature type="repeat" description="Solcar" evidence="18">
    <location>
        <begin position="233"/>
        <end position="324"/>
    </location>
</feature>
<evidence type="ECO:0000256" key="8">
    <source>
        <dbReference type="ARBA" id="ARBA00022792"/>
    </source>
</evidence>
<evidence type="ECO:0000256" key="15">
    <source>
        <dbReference type="PIRSR" id="PIRSR606262-1"/>
    </source>
</evidence>
<comment type="similarity">
    <text evidence="3 19">Belongs to the mitochondrial carrier (TC 2.A.29) family.</text>
</comment>
<dbReference type="InterPro" id="IPR023395">
    <property type="entry name" value="MCP_dom_sf"/>
</dbReference>
<dbReference type="Pfam" id="PF00383">
    <property type="entry name" value="dCMP_cyt_deam_1"/>
    <property type="match status" value="1"/>
</dbReference>
<evidence type="ECO:0000256" key="6">
    <source>
        <dbReference type="ARBA" id="ARBA00022692"/>
    </source>
</evidence>
<evidence type="ECO:0000256" key="19">
    <source>
        <dbReference type="RuleBase" id="RU000488"/>
    </source>
</evidence>
<evidence type="ECO:0000256" key="17">
    <source>
        <dbReference type="PIRSR" id="PIRSR606262-3"/>
    </source>
</evidence>
<evidence type="ECO:0000256" key="13">
    <source>
        <dbReference type="ARBA" id="ARBA00032005"/>
    </source>
</evidence>
<evidence type="ECO:0000256" key="10">
    <source>
        <dbReference type="ARBA" id="ARBA00022989"/>
    </source>
</evidence>
<comment type="catalytic activity">
    <reaction evidence="14">
        <text>cytidine + H2O + H(+) = uridine + NH4(+)</text>
        <dbReference type="Rhea" id="RHEA:16069"/>
        <dbReference type="ChEBI" id="CHEBI:15377"/>
        <dbReference type="ChEBI" id="CHEBI:15378"/>
        <dbReference type="ChEBI" id="CHEBI:16704"/>
        <dbReference type="ChEBI" id="CHEBI:17562"/>
        <dbReference type="ChEBI" id="CHEBI:28938"/>
        <dbReference type="EC" id="3.5.4.5"/>
    </reaction>
</comment>
<evidence type="ECO:0000256" key="1">
    <source>
        <dbReference type="ARBA" id="ARBA00003949"/>
    </source>
</evidence>
<dbReference type="Pfam" id="PF00153">
    <property type="entry name" value="Mito_carr"/>
    <property type="match status" value="3"/>
</dbReference>
<dbReference type="PANTHER" id="PTHR45624">
    <property type="entry name" value="MITOCHONDRIAL BASIC AMINO ACIDS TRANSPORTER-RELATED"/>
    <property type="match status" value="1"/>
</dbReference>
<name>A0A443I633_BYSSP</name>
<feature type="binding site" evidence="17">
    <location>
        <position position="460"/>
    </location>
    <ligand>
        <name>Zn(2+)</name>
        <dbReference type="ChEBI" id="CHEBI:29105"/>
        <note>catalytic</note>
    </ligand>
</feature>
<dbReference type="AlphaFoldDB" id="A0A443I633"/>
<dbReference type="NCBIfam" id="TIGR01354">
    <property type="entry name" value="cyt_deam_tetra"/>
    <property type="match status" value="1"/>
</dbReference>
<feature type="active site" description="Proton donor" evidence="15">
    <location>
        <position position="429"/>
    </location>
</feature>
<evidence type="ECO:0000313" key="22">
    <source>
        <dbReference type="Proteomes" id="UP000283841"/>
    </source>
</evidence>
<evidence type="ECO:0000256" key="12">
    <source>
        <dbReference type="ARBA" id="ARBA00023136"/>
    </source>
</evidence>
<evidence type="ECO:0000256" key="14">
    <source>
        <dbReference type="ARBA" id="ARBA00049558"/>
    </source>
</evidence>
<evidence type="ECO:0000259" key="20">
    <source>
        <dbReference type="PROSITE" id="PS51747"/>
    </source>
</evidence>
<dbReference type="SUPFAM" id="SSF103506">
    <property type="entry name" value="Mitochondrial carrier"/>
    <property type="match status" value="1"/>
</dbReference>
<dbReference type="NCBIfam" id="NF004064">
    <property type="entry name" value="PRK05578.1"/>
    <property type="match status" value="1"/>
</dbReference>
<keyword evidence="22" id="KW-1185">Reference proteome</keyword>
<feature type="repeat" description="Solcar" evidence="18">
    <location>
        <begin position="26"/>
        <end position="114"/>
    </location>
</feature>
<dbReference type="GO" id="GO:0000064">
    <property type="term" value="F:L-ornithine transmembrane transporter activity"/>
    <property type="evidence" value="ECO:0007669"/>
    <property type="project" value="TreeGrafter"/>
</dbReference>
<dbReference type="Gene3D" id="1.50.40.10">
    <property type="entry name" value="Mitochondrial carrier domain"/>
    <property type="match status" value="2"/>
</dbReference>
<keyword evidence="17" id="KW-0479">Metal-binding</keyword>
<keyword evidence="5 19" id="KW-0813">Transport</keyword>
<dbReference type="GO" id="GO:0006139">
    <property type="term" value="P:nucleobase-containing compound metabolic process"/>
    <property type="evidence" value="ECO:0007669"/>
    <property type="project" value="UniProtKB-ARBA"/>
</dbReference>
<evidence type="ECO:0000256" key="9">
    <source>
        <dbReference type="ARBA" id="ARBA00022801"/>
    </source>
</evidence>
<dbReference type="EMBL" id="RCNU01000001">
    <property type="protein sequence ID" value="RWQ99512.1"/>
    <property type="molecule type" value="Genomic_DNA"/>
</dbReference>
<accession>A0A443I633</accession>
<evidence type="ECO:0000256" key="2">
    <source>
        <dbReference type="ARBA" id="ARBA00004225"/>
    </source>
</evidence>
<dbReference type="InterPro" id="IPR050567">
    <property type="entry name" value="Mitochondrial_Carrier"/>
</dbReference>
<evidence type="ECO:0000313" key="21">
    <source>
        <dbReference type="EMBL" id="RWQ99512.1"/>
    </source>
</evidence>
<dbReference type="SUPFAM" id="SSF53927">
    <property type="entry name" value="Cytidine deaminase-like"/>
    <property type="match status" value="1"/>
</dbReference>
<evidence type="ECO:0000256" key="4">
    <source>
        <dbReference type="ARBA" id="ARBA00012783"/>
    </source>
</evidence>
<gene>
    <name evidence="21" type="ORF">C8Q69DRAFT_411377</name>
</gene>
<dbReference type="GO" id="GO:0004126">
    <property type="term" value="F:cytidine deaminase activity"/>
    <property type="evidence" value="ECO:0007669"/>
    <property type="project" value="UniProtKB-EC"/>
</dbReference>
<feature type="binding site" evidence="16">
    <location>
        <begin position="416"/>
        <end position="422"/>
    </location>
    <ligand>
        <name>substrate</name>
    </ligand>
</feature>
<feature type="repeat" description="Solcar" evidence="18">
    <location>
        <begin position="126"/>
        <end position="213"/>
    </location>
</feature>
<dbReference type="STRING" id="264951.A0A443I633"/>
<dbReference type="FunFam" id="3.40.140.10:FF:000069">
    <property type="entry name" value="Cytidine deaminase"/>
    <property type="match status" value="1"/>
</dbReference>
<dbReference type="VEuPathDB" id="FungiDB:C8Q69DRAFT_411377"/>
<comment type="function">
    <text evidence="1">This enzyme scavenges exogenous and endogenous cytidine and 2'-deoxycytidine for UMP synthesis.</text>
</comment>
<dbReference type="PANTHER" id="PTHR45624:SF31">
    <property type="entry name" value="MITOCHONDRIAL ORNITHINE TRANSPORTER 1"/>
    <property type="match status" value="1"/>
</dbReference>
<dbReference type="Gene3D" id="3.40.140.10">
    <property type="entry name" value="Cytidine Deaminase, domain 2"/>
    <property type="match status" value="1"/>
</dbReference>
<feature type="binding site" evidence="17">
    <location>
        <position position="463"/>
    </location>
    <ligand>
        <name>Zn(2+)</name>
        <dbReference type="ChEBI" id="CHEBI:29105"/>
        <note>catalytic</note>
    </ligand>
</feature>
<evidence type="ECO:0000256" key="18">
    <source>
        <dbReference type="PROSITE-ProRule" id="PRU00282"/>
    </source>
</evidence>
<proteinExistence type="inferred from homology"/>
<dbReference type="InterPro" id="IPR018108">
    <property type="entry name" value="MCP_transmembrane"/>
</dbReference>
<dbReference type="PROSITE" id="PS51747">
    <property type="entry name" value="CYT_DCMP_DEAMINASES_2"/>
    <property type="match status" value="1"/>
</dbReference>
<dbReference type="PROSITE" id="PS50920">
    <property type="entry name" value="SOLCAR"/>
    <property type="match status" value="3"/>
</dbReference>
<dbReference type="GeneID" id="39597585"/>
<keyword evidence="6 18" id="KW-0812">Transmembrane</keyword>
<comment type="cofactor">
    <cofactor evidence="17">
        <name>Zn(2+)</name>
        <dbReference type="ChEBI" id="CHEBI:29105"/>
    </cofactor>
</comment>
<keyword evidence="17" id="KW-0862">Zinc</keyword>
<dbReference type="GO" id="GO:1990575">
    <property type="term" value="P:mitochondrial L-ornithine transmembrane transport"/>
    <property type="evidence" value="ECO:0007669"/>
    <property type="project" value="TreeGrafter"/>
</dbReference>
<dbReference type="GO" id="GO:0008270">
    <property type="term" value="F:zinc ion binding"/>
    <property type="evidence" value="ECO:0007669"/>
    <property type="project" value="InterPro"/>
</dbReference>
<dbReference type="RefSeq" id="XP_028489157.1">
    <property type="nucleotide sequence ID" value="XM_028628308.1"/>
</dbReference>
<dbReference type="FunFam" id="1.50.40.10:FF:000109">
    <property type="entry name" value="Ornithine carrier protein AmcA/Ort1"/>
    <property type="match status" value="1"/>
</dbReference>
<feature type="domain" description="CMP/dCMP-type deaminase" evidence="20">
    <location>
        <begin position="375"/>
        <end position="502"/>
    </location>
</feature>
<keyword evidence="7" id="KW-0677">Repeat</keyword>
<dbReference type="EC" id="3.5.4.5" evidence="4"/>
<organism evidence="21 22">
    <name type="scientific">Byssochlamys spectabilis</name>
    <name type="common">Paecilomyces variotii</name>
    <dbReference type="NCBI Taxonomy" id="264951"/>
    <lineage>
        <taxon>Eukaryota</taxon>
        <taxon>Fungi</taxon>
        <taxon>Dikarya</taxon>
        <taxon>Ascomycota</taxon>
        <taxon>Pezizomycotina</taxon>
        <taxon>Eurotiomycetes</taxon>
        <taxon>Eurotiomycetidae</taxon>
        <taxon>Eurotiales</taxon>
        <taxon>Thermoascaceae</taxon>
        <taxon>Paecilomyces</taxon>
    </lineage>
</organism>
<keyword evidence="10" id="KW-1133">Transmembrane helix</keyword>
<sequence>MAAAEHVILKDEMAVELPSLPPNQGLEAFKDIIFGSTAGIAGKFIEYPFDTIKVRLQSQPDHLPLRYSGPLDCFRQSFQAEGIRGLYRGISAPLAGAAIENSSLFFSYRIAQEALQAAIYSPTEPLPFSALLLCGAASGAFTSILLTPVELIKCKMQVPVSAGQKPPGPLALIVSVFRHSGLFGFWRGQLGTLIRETGGSAAWFGSYEGVSAFFRGYSASPTADGSVSDSPPLPIYQQMLAGAAAGISYNFLFYPADTIKSRMQTEDVSRLSLDSRRPTFFSVGKSIWQQHGLKGLYRGCGITVGRSAPSSAFIFSIYECLRHYFEQDIFKGFCSQTTLPSYYLLAFSQTGQITTNRRTSIFKPSTMSTSPLTASELEILSTKAIAAKATAYCPYSKFRVGACILTQSGECITGANVENASYPVGTCAERVAFGTAIVAGHKDFKAIAVATDIKPGASPCGMCRQFMREFTTPSFPVYMYDGDGNHTVVTMGELLPGSFGPNDLLSRSEQDK</sequence>
<evidence type="ECO:0000256" key="7">
    <source>
        <dbReference type="ARBA" id="ARBA00022737"/>
    </source>
</evidence>
<evidence type="ECO:0000256" key="3">
    <source>
        <dbReference type="ARBA" id="ARBA00006375"/>
    </source>
</evidence>
<keyword evidence="9" id="KW-0378">Hydrolase</keyword>
<keyword evidence="12 18" id="KW-0472">Membrane</keyword>
<dbReference type="InterPro" id="IPR006262">
    <property type="entry name" value="Cyt_deam_tetra"/>
</dbReference>